<dbReference type="Pfam" id="PF04882">
    <property type="entry name" value="Peroxin-3"/>
    <property type="match status" value="1"/>
</dbReference>
<proteinExistence type="predicted"/>
<dbReference type="Proteomes" id="UP001211065">
    <property type="component" value="Unassembled WGS sequence"/>
</dbReference>
<dbReference type="GO" id="GO:0045046">
    <property type="term" value="P:protein import into peroxisome membrane"/>
    <property type="evidence" value="ECO:0007669"/>
    <property type="project" value="TreeGrafter"/>
</dbReference>
<dbReference type="GO" id="GO:0030674">
    <property type="term" value="F:protein-macromolecule adaptor activity"/>
    <property type="evidence" value="ECO:0007669"/>
    <property type="project" value="TreeGrafter"/>
</dbReference>
<dbReference type="AlphaFoldDB" id="A0AAD5TT89"/>
<gene>
    <name evidence="2" type="primary">PEX3</name>
    <name evidence="2" type="ORF">HK099_002142</name>
</gene>
<evidence type="ECO:0000256" key="1">
    <source>
        <dbReference type="SAM" id="MobiDB-lite"/>
    </source>
</evidence>
<sequence length="427" mass="49319">MSSIYNFLLSQRRKLFIVTGFAAAVWGLGKYAQTKLLEINTEIDLQRTAKANVKRRFQQNQQDCTFTILSLLPTLSDNILTNQNVELLIYELQQKKNSNEKNNDKLHKYKQWEELKLMSKTITSLYLVTFLILFTNTQLNLLGRYIYLDSISSIHNKYDPDGDNNFTGNDGDYNNNDDKDSNQNSLQICEGSKKCISTETERKFLTFTWFLLNKGWKRVSDMVERSVQKVMGEMTIKNLTTFESFLDILKGIRTDIEEAPEFILHQILLPEEGEEKEVLKEGLTNISENDPKITVDEELKGLLDETRDLFESDDFNMVAKECLHNIFKKFEQNVETLYYPDLETTKENIKSQVTNLDEKEEIDGKKFQTGVIYETKSLELPIAKLIPSVSKVCHSILNGCPNEYVEAVASQSDLKTFSVIIYTGWEE</sequence>
<dbReference type="PANTHER" id="PTHR28080">
    <property type="entry name" value="PEROXISOMAL BIOGENESIS FACTOR 3"/>
    <property type="match status" value="1"/>
</dbReference>
<accession>A0AAD5TT89</accession>
<dbReference type="GO" id="GO:0005778">
    <property type="term" value="C:peroxisomal membrane"/>
    <property type="evidence" value="ECO:0007669"/>
    <property type="project" value="InterPro"/>
</dbReference>
<organism evidence="2 3">
    <name type="scientific">Clydaea vesicula</name>
    <dbReference type="NCBI Taxonomy" id="447962"/>
    <lineage>
        <taxon>Eukaryota</taxon>
        <taxon>Fungi</taxon>
        <taxon>Fungi incertae sedis</taxon>
        <taxon>Chytridiomycota</taxon>
        <taxon>Chytridiomycota incertae sedis</taxon>
        <taxon>Chytridiomycetes</taxon>
        <taxon>Lobulomycetales</taxon>
        <taxon>Lobulomycetaceae</taxon>
        <taxon>Clydaea</taxon>
    </lineage>
</organism>
<keyword evidence="3" id="KW-1185">Reference proteome</keyword>
<dbReference type="EMBL" id="JADGJW010001691">
    <property type="protein sequence ID" value="KAJ3201661.1"/>
    <property type="molecule type" value="Genomic_DNA"/>
</dbReference>
<dbReference type="PANTHER" id="PTHR28080:SF1">
    <property type="entry name" value="PEROXISOMAL BIOGENESIS FACTOR 3"/>
    <property type="match status" value="1"/>
</dbReference>
<comment type="caution">
    <text evidence="2">The sequence shown here is derived from an EMBL/GenBank/DDBJ whole genome shotgun (WGS) entry which is preliminary data.</text>
</comment>
<feature type="compositionally biased region" description="Low complexity" evidence="1">
    <location>
        <begin position="163"/>
        <end position="174"/>
    </location>
</feature>
<protein>
    <submittedName>
        <fullName evidence="2">Peroxin</fullName>
    </submittedName>
</protein>
<dbReference type="InterPro" id="IPR006966">
    <property type="entry name" value="Peroxin-3"/>
</dbReference>
<name>A0AAD5TT89_9FUNG</name>
<evidence type="ECO:0000313" key="2">
    <source>
        <dbReference type="EMBL" id="KAJ3201661.1"/>
    </source>
</evidence>
<reference evidence="2" key="1">
    <citation type="submission" date="2020-05" db="EMBL/GenBank/DDBJ databases">
        <title>Phylogenomic resolution of chytrid fungi.</title>
        <authorList>
            <person name="Stajich J.E."/>
            <person name="Amses K."/>
            <person name="Simmons R."/>
            <person name="Seto K."/>
            <person name="Myers J."/>
            <person name="Bonds A."/>
            <person name="Quandt C.A."/>
            <person name="Barry K."/>
            <person name="Liu P."/>
            <person name="Grigoriev I."/>
            <person name="Longcore J.E."/>
            <person name="James T.Y."/>
        </authorList>
    </citation>
    <scope>NUCLEOTIDE SEQUENCE</scope>
    <source>
        <strain evidence="2">JEL0476</strain>
    </source>
</reference>
<evidence type="ECO:0000313" key="3">
    <source>
        <dbReference type="Proteomes" id="UP001211065"/>
    </source>
</evidence>
<feature type="region of interest" description="Disordered" evidence="1">
    <location>
        <begin position="163"/>
        <end position="184"/>
    </location>
</feature>